<dbReference type="GO" id="GO:0020037">
    <property type="term" value="F:heme binding"/>
    <property type="evidence" value="ECO:0007669"/>
    <property type="project" value="InterPro"/>
</dbReference>
<evidence type="ECO:0000256" key="5">
    <source>
        <dbReference type="SAM" id="SignalP"/>
    </source>
</evidence>
<dbReference type="InterPro" id="IPR036909">
    <property type="entry name" value="Cyt_c-like_dom_sf"/>
</dbReference>
<sequence>MKPRGDWSAWACLVAGYGVSVLAAVSAQAAIQQDPGPGAAVFQRVCAGCHGEVGRTPVVRLPRPFEYDNELVEATVRDGRGEMPAFSAGQISDAEIDAVAAFLRSGAPR</sequence>
<keyword evidence="1 4" id="KW-0349">Heme</keyword>
<gene>
    <name evidence="7" type="ORF">DJ021_10975</name>
</gene>
<keyword evidence="3 4" id="KW-0408">Iron</keyword>
<feature type="chain" id="PRO_5016335184" description="Cytochrome c domain-containing protein" evidence="5">
    <location>
        <begin position="24"/>
        <end position="109"/>
    </location>
</feature>
<dbReference type="PROSITE" id="PS51007">
    <property type="entry name" value="CYTC"/>
    <property type="match status" value="1"/>
</dbReference>
<evidence type="ECO:0000256" key="4">
    <source>
        <dbReference type="PROSITE-ProRule" id="PRU00433"/>
    </source>
</evidence>
<keyword evidence="8" id="KW-1185">Reference proteome</keyword>
<name>A0A328B1F1_9CAUL</name>
<organism evidence="7 8">
    <name type="scientific">Phenylobacterium hankyongense</name>
    <dbReference type="NCBI Taxonomy" id="1813876"/>
    <lineage>
        <taxon>Bacteria</taxon>
        <taxon>Pseudomonadati</taxon>
        <taxon>Pseudomonadota</taxon>
        <taxon>Alphaproteobacteria</taxon>
        <taxon>Caulobacterales</taxon>
        <taxon>Caulobacteraceae</taxon>
        <taxon>Phenylobacterium</taxon>
    </lineage>
</organism>
<dbReference type="EMBL" id="QFYP01000001">
    <property type="protein sequence ID" value="RAK60291.1"/>
    <property type="molecule type" value="Genomic_DNA"/>
</dbReference>
<dbReference type="Proteomes" id="UP000249842">
    <property type="component" value="Unassembled WGS sequence"/>
</dbReference>
<keyword evidence="5" id="KW-0732">Signal</keyword>
<dbReference type="GO" id="GO:0009055">
    <property type="term" value="F:electron transfer activity"/>
    <property type="evidence" value="ECO:0007669"/>
    <property type="project" value="InterPro"/>
</dbReference>
<reference evidence="8" key="1">
    <citation type="submission" date="2018-05" db="EMBL/GenBank/DDBJ databases">
        <authorList>
            <person name="Li X."/>
        </authorList>
    </citation>
    <scope>NUCLEOTIDE SEQUENCE [LARGE SCALE GENOMIC DNA]</scope>
    <source>
        <strain evidence="8">HKS-05</strain>
    </source>
</reference>
<dbReference type="Gene3D" id="1.10.760.10">
    <property type="entry name" value="Cytochrome c-like domain"/>
    <property type="match status" value="1"/>
</dbReference>
<dbReference type="RefSeq" id="WP_111457584.1">
    <property type="nucleotide sequence ID" value="NZ_QFYP01000001.1"/>
</dbReference>
<keyword evidence="2 4" id="KW-0479">Metal-binding</keyword>
<comment type="caution">
    <text evidence="7">The sequence shown here is derived from an EMBL/GenBank/DDBJ whole genome shotgun (WGS) entry which is preliminary data.</text>
</comment>
<dbReference type="Pfam" id="PF13442">
    <property type="entry name" value="Cytochrome_CBB3"/>
    <property type="match status" value="1"/>
</dbReference>
<feature type="domain" description="Cytochrome c" evidence="6">
    <location>
        <begin position="33"/>
        <end position="107"/>
    </location>
</feature>
<evidence type="ECO:0000256" key="1">
    <source>
        <dbReference type="ARBA" id="ARBA00022617"/>
    </source>
</evidence>
<dbReference type="InterPro" id="IPR009056">
    <property type="entry name" value="Cyt_c-like_dom"/>
</dbReference>
<dbReference type="OrthoDB" id="9757546at2"/>
<proteinExistence type="predicted"/>
<evidence type="ECO:0000256" key="3">
    <source>
        <dbReference type="ARBA" id="ARBA00023004"/>
    </source>
</evidence>
<evidence type="ECO:0000256" key="2">
    <source>
        <dbReference type="ARBA" id="ARBA00022723"/>
    </source>
</evidence>
<evidence type="ECO:0000313" key="8">
    <source>
        <dbReference type="Proteomes" id="UP000249842"/>
    </source>
</evidence>
<dbReference type="AlphaFoldDB" id="A0A328B1F1"/>
<evidence type="ECO:0000259" key="6">
    <source>
        <dbReference type="PROSITE" id="PS51007"/>
    </source>
</evidence>
<evidence type="ECO:0000313" key="7">
    <source>
        <dbReference type="EMBL" id="RAK60291.1"/>
    </source>
</evidence>
<dbReference type="SUPFAM" id="SSF46626">
    <property type="entry name" value="Cytochrome c"/>
    <property type="match status" value="1"/>
</dbReference>
<feature type="signal peptide" evidence="5">
    <location>
        <begin position="1"/>
        <end position="23"/>
    </location>
</feature>
<accession>A0A328B1F1</accession>
<protein>
    <recommendedName>
        <fullName evidence="6">Cytochrome c domain-containing protein</fullName>
    </recommendedName>
</protein>
<dbReference type="GO" id="GO:0046872">
    <property type="term" value="F:metal ion binding"/>
    <property type="evidence" value="ECO:0007669"/>
    <property type="project" value="UniProtKB-KW"/>
</dbReference>